<name>A0A1J5QP71_9ZZZZ</name>
<dbReference type="InterPro" id="IPR023198">
    <property type="entry name" value="PGP-like_dom2"/>
</dbReference>
<dbReference type="GO" id="GO:0008967">
    <property type="term" value="F:phosphoglycolate phosphatase activity"/>
    <property type="evidence" value="ECO:0007669"/>
    <property type="project" value="UniProtKB-EC"/>
</dbReference>
<evidence type="ECO:0000256" key="4">
    <source>
        <dbReference type="ARBA" id="ARBA00023277"/>
    </source>
</evidence>
<evidence type="ECO:0000256" key="3">
    <source>
        <dbReference type="ARBA" id="ARBA00022842"/>
    </source>
</evidence>
<keyword evidence="1" id="KW-0479">Metal-binding</keyword>
<dbReference type="InterPro" id="IPR041492">
    <property type="entry name" value="HAD_2"/>
</dbReference>
<dbReference type="InterPro" id="IPR050155">
    <property type="entry name" value="HAD-like_hydrolase_sf"/>
</dbReference>
<dbReference type="GO" id="GO:0005829">
    <property type="term" value="C:cytosol"/>
    <property type="evidence" value="ECO:0007669"/>
    <property type="project" value="TreeGrafter"/>
</dbReference>
<dbReference type="InterPro" id="IPR036412">
    <property type="entry name" value="HAD-like_sf"/>
</dbReference>
<dbReference type="SUPFAM" id="SSF56784">
    <property type="entry name" value="HAD-like"/>
    <property type="match status" value="1"/>
</dbReference>
<accession>A0A1J5QP71</accession>
<dbReference type="SFLD" id="SFLDS00003">
    <property type="entry name" value="Haloacid_Dehalogenase"/>
    <property type="match status" value="1"/>
</dbReference>
<evidence type="ECO:0000313" key="5">
    <source>
        <dbReference type="EMBL" id="OIQ85366.1"/>
    </source>
</evidence>
<reference evidence="5" key="1">
    <citation type="submission" date="2016-10" db="EMBL/GenBank/DDBJ databases">
        <title>Sequence of Gallionella enrichment culture.</title>
        <authorList>
            <person name="Poehlein A."/>
            <person name="Muehling M."/>
            <person name="Daniel R."/>
        </authorList>
    </citation>
    <scope>NUCLEOTIDE SEQUENCE</scope>
</reference>
<dbReference type="Gene3D" id="3.40.50.1000">
    <property type="entry name" value="HAD superfamily/HAD-like"/>
    <property type="match status" value="1"/>
</dbReference>
<gene>
    <name evidence="5" type="primary">gph_23</name>
    <name evidence="5" type="ORF">GALL_327930</name>
</gene>
<dbReference type="SFLD" id="SFLDG01135">
    <property type="entry name" value="C1.5.6:_HAD__Beta-PGM__Phospha"/>
    <property type="match status" value="1"/>
</dbReference>
<dbReference type="NCBIfam" id="TIGR01549">
    <property type="entry name" value="HAD-SF-IA-v1"/>
    <property type="match status" value="1"/>
</dbReference>
<dbReference type="EMBL" id="MLJW01000549">
    <property type="protein sequence ID" value="OIQ85366.1"/>
    <property type="molecule type" value="Genomic_DNA"/>
</dbReference>
<dbReference type="AlphaFoldDB" id="A0A1J5QP71"/>
<organism evidence="5">
    <name type="scientific">mine drainage metagenome</name>
    <dbReference type="NCBI Taxonomy" id="410659"/>
    <lineage>
        <taxon>unclassified sequences</taxon>
        <taxon>metagenomes</taxon>
        <taxon>ecological metagenomes</taxon>
    </lineage>
</organism>
<keyword evidence="3" id="KW-0460">Magnesium</keyword>
<evidence type="ECO:0000256" key="1">
    <source>
        <dbReference type="ARBA" id="ARBA00022723"/>
    </source>
</evidence>
<protein>
    <submittedName>
        <fullName evidence="5">Phosphoglycolate phosphatase</fullName>
        <ecNumber evidence="5">3.1.3.18</ecNumber>
    </submittedName>
</protein>
<keyword evidence="2 5" id="KW-0378">Hydrolase</keyword>
<dbReference type="EC" id="3.1.3.18" evidence="5"/>
<dbReference type="Gene3D" id="1.10.150.240">
    <property type="entry name" value="Putative phosphatase, domain 2"/>
    <property type="match status" value="1"/>
</dbReference>
<dbReference type="PANTHER" id="PTHR43434:SF23">
    <property type="entry name" value="PHOSPHOGLYCOLATE PHOSPHATASE"/>
    <property type="match status" value="1"/>
</dbReference>
<dbReference type="InterPro" id="IPR006439">
    <property type="entry name" value="HAD-SF_hydro_IA"/>
</dbReference>
<comment type="caution">
    <text evidence="5">The sequence shown here is derived from an EMBL/GenBank/DDBJ whole genome shotgun (WGS) entry which is preliminary data.</text>
</comment>
<dbReference type="GO" id="GO:0046872">
    <property type="term" value="F:metal ion binding"/>
    <property type="evidence" value="ECO:0007669"/>
    <property type="project" value="UniProtKB-KW"/>
</dbReference>
<keyword evidence="4" id="KW-0119">Carbohydrate metabolism</keyword>
<sequence length="222" mass="23336">MSAAHGRWRAVLFDLDGTFADTAPDLAAALNRVRAARGLAPLPLAELRPMASHGARGLLQLGFGIGPDADEFETLRAEFLRCYAEAICVHTRLYDGIQALVDALDERALPWGIVTNKATVLTTPLLDALALRPPPACVVCGDTAARPKPAPDPLLHAAALLGVDAAACVYLGDDMRDMQAARAAGMTAAAVAYGYGAGSEPDEWGADFVLAHPRELLARLGD</sequence>
<proteinExistence type="predicted"/>
<dbReference type="GO" id="GO:0006281">
    <property type="term" value="P:DNA repair"/>
    <property type="evidence" value="ECO:0007669"/>
    <property type="project" value="TreeGrafter"/>
</dbReference>
<dbReference type="Pfam" id="PF13419">
    <property type="entry name" value="HAD_2"/>
    <property type="match status" value="1"/>
</dbReference>
<dbReference type="InterPro" id="IPR023214">
    <property type="entry name" value="HAD_sf"/>
</dbReference>
<evidence type="ECO:0000256" key="2">
    <source>
        <dbReference type="ARBA" id="ARBA00022801"/>
    </source>
</evidence>
<dbReference type="SFLD" id="SFLDG01129">
    <property type="entry name" value="C1.5:_HAD__Beta-PGM__Phosphata"/>
    <property type="match status" value="1"/>
</dbReference>
<dbReference type="NCBIfam" id="TIGR01509">
    <property type="entry name" value="HAD-SF-IA-v3"/>
    <property type="match status" value="1"/>
</dbReference>
<dbReference type="PANTHER" id="PTHR43434">
    <property type="entry name" value="PHOSPHOGLYCOLATE PHOSPHATASE"/>
    <property type="match status" value="1"/>
</dbReference>